<evidence type="ECO:0000256" key="4">
    <source>
        <dbReference type="ARBA" id="ARBA00061449"/>
    </source>
</evidence>
<evidence type="ECO:0000256" key="3">
    <source>
        <dbReference type="ARBA" id="ARBA00023242"/>
    </source>
</evidence>
<keyword evidence="10" id="KW-1185">Reference proteome</keyword>
<dbReference type="InterPro" id="IPR046471">
    <property type="entry name" value="IntS14_C"/>
</dbReference>
<dbReference type="InterPro" id="IPR045814">
    <property type="entry name" value="IntS14_b-barrel"/>
</dbReference>
<dbReference type="Proteomes" id="UP000078200">
    <property type="component" value="Unassembled WGS sequence"/>
</dbReference>
<reference evidence="9" key="1">
    <citation type="submission" date="2020-05" db="UniProtKB">
        <authorList>
            <consortium name="EnsemblMetazoa"/>
        </authorList>
    </citation>
    <scope>IDENTIFICATION</scope>
    <source>
        <strain evidence="9">TTRI</strain>
    </source>
</reference>
<dbReference type="Pfam" id="PF13519">
    <property type="entry name" value="VWA_2"/>
    <property type="match status" value="1"/>
</dbReference>
<evidence type="ECO:0000313" key="9">
    <source>
        <dbReference type="EnsemblMetazoa" id="GAUT017617-PA"/>
    </source>
</evidence>
<dbReference type="InterPro" id="IPR002035">
    <property type="entry name" value="VWF_A"/>
</dbReference>
<dbReference type="SUPFAM" id="SSF53300">
    <property type="entry name" value="vWA-like"/>
    <property type="match status" value="1"/>
</dbReference>
<evidence type="ECO:0000256" key="1">
    <source>
        <dbReference type="ARBA" id="ARBA00004123"/>
    </source>
</evidence>
<sequence length="582" mass="65672">MPTIIALDISISMQRVIAGRSEENALTYHQLALKGISQFLEHLGAAAKLEYVALITFGSNCELKVDFTRDYDQIKQTMKKTEHGDKLCLLTLMKTVSNILTSNWGTQSQSQVVVFSDCGLGFGKSSIRTFLQNYIGKELDAEFNWLKPLKIVKWNFICLGIQSDGYFTRAVATYQKLLDYTGIKGQLFMPRPIKDNSDSNENNCNELLKNTLPTHKSELGRTAMFEMVEKLCETNFKPFEVILKCGGYFRLECPILIWPPPAPYYPLNNAKNATPLTLASKLEVCGYLSLSDIGSPASLSRHLIIPKVEREKVSRRTSDKSANTAKLTSDKTPRLDVNQPNYEYEKLEQEIREFYTKDVKDPDDATQAEEFDSKTSASCSMPNESQKESVCVLLHGVLKVENLAALVILNENWYGFLFSYADSKKKSNLMLNILPPGNNVIPWLGDMQMLGLAEDLMPNESSTFPVKAEKRSYSQSCVVWINRVSLQSDIQKVLRHAKKMPEKMQHFYKELNRIRRAALSIGFVELLEAMATLFDKEALNLAAINANPECTLQLKHASIELRKPSNRDLKVSIVPVQAVNMT</sequence>
<feature type="domain" description="Integrator complex subunit 14 beta-barrel" evidence="7">
    <location>
        <begin position="366"/>
        <end position="437"/>
    </location>
</feature>
<dbReference type="GO" id="GO:0034472">
    <property type="term" value="P:snRNA 3'-end processing"/>
    <property type="evidence" value="ECO:0007669"/>
    <property type="project" value="TreeGrafter"/>
</dbReference>
<comment type="similarity">
    <text evidence="4">Belongs to the Integrator subunit 14 family.</text>
</comment>
<dbReference type="PANTHER" id="PTHR13532:SF3">
    <property type="entry name" value="INTEGRATOR COMPLEX SUBUNIT 14"/>
    <property type="match status" value="1"/>
</dbReference>
<evidence type="ECO:0000259" key="7">
    <source>
        <dbReference type="Pfam" id="PF19435"/>
    </source>
</evidence>
<comment type="subcellular location">
    <subcellularLocation>
        <location evidence="1">Nucleus</location>
    </subcellularLocation>
</comment>
<feature type="domain" description="VWFA" evidence="6">
    <location>
        <begin position="3"/>
        <end position="117"/>
    </location>
</feature>
<proteinExistence type="inferred from homology"/>
<dbReference type="AlphaFoldDB" id="A0A1A9UVZ9"/>
<dbReference type="VEuPathDB" id="VectorBase:GAUT017617"/>
<evidence type="ECO:0000256" key="2">
    <source>
        <dbReference type="ARBA" id="ARBA00016816"/>
    </source>
</evidence>
<feature type="domain" description="Integrator complex subunit 14 C-terminal" evidence="8">
    <location>
        <begin position="478"/>
        <end position="578"/>
    </location>
</feature>
<feature type="region of interest" description="Disordered" evidence="5">
    <location>
        <begin position="314"/>
        <end position="334"/>
    </location>
</feature>
<name>A0A1A9UVZ9_GLOAU</name>
<organism evidence="9 10">
    <name type="scientific">Glossina austeni</name>
    <name type="common">Savannah tsetse fly</name>
    <dbReference type="NCBI Taxonomy" id="7395"/>
    <lineage>
        <taxon>Eukaryota</taxon>
        <taxon>Metazoa</taxon>
        <taxon>Ecdysozoa</taxon>
        <taxon>Arthropoda</taxon>
        <taxon>Hexapoda</taxon>
        <taxon>Insecta</taxon>
        <taxon>Pterygota</taxon>
        <taxon>Neoptera</taxon>
        <taxon>Endopterygota</taxon>
        <taxon>Diptera</taxon>
        <taxon>Brachycera</taxon>
        <taxon>Muscomorpha</taxon>
        <taxon>Hippoboscoidea</taxon>
        <taxon>Glossinidae</taxon>
        <taxon>Glossina</taxon>
    </lineage>
</organism>
<evidence type="ECO:0000256" key="5">
    <source>
        <dbReference type="SAM" id="MobiDB-lite"/>
    </source>
</evidence>
<dbReference type="Gene3D" id="3.40.50.410">
    <property type="entry name" value="von Willebrand factor, type A domain"/>
    <property type="match status" value="1"/>
</dbReference>
<evidence type="ECO:0000259" key="8">
    <source>
        <dbReference type="Pfam" id="PF20504"/>
    </source>
</evidence>
<feature type="domain" description="Integrator complex subunit 14 beta-barrel" evidence="7">
    <location>
        <begin position="236"/>
        <end position="323"/>
    </location>
</feature>
<evidence type="ECO:0000259" key="6">
    <source>
        <dbReference type="Pfam" id="PF13519"/>
    </source>
</evidence>
<dbReference type="InterPro" id="IPR039841">
    <property type="entry name" value="INTS14"/>
</dbReference>
<dbReference type="Pfam" id="PF20504">
    <property type="entry name" value="IntS14_C"/>
    <property type="match status" value="1"/>
</dbReference>
<dbReference type="GO" id="GO:0032039">
    <property type="term" value="C:integrator complex"/>
    <property type="evidence" value="ECO:0007669"/>
    <property type="project" value="InterPro"/>
</dbReference>
<accession>A0A1A9UVZ9</accession>
<feature type="region of interest" description="Disordered" evidence="5">
    <location>
        <begin position="358"/>
        <end position="382"/>
    </location>
</feature>
<protein>
    <recommendedName>
        <fullName evidence="2">Integrator complex subunit 14</fullName>
    </recommendedName>
</protein>
<dbReference type="InterPro" id="IPR036465">
    <property type="entry name" value="vWFA_dom_sf"/>
</dbReference>
<evidence type="ECO:0000313" key="10">
    <source>
        <dbReference type="Proteomes" id="UP000078200"/>
    </source>
</evidence>
<dbReference type="EnsemblMetazoa" id="GAUT017617-RA">
    <property type="protein sequence ID" value="GAUT017617-PA"/>
    <property type="gene ID" value="GAUT017617"/>
</dbReference>
<dbReference type="PANTHER" id="PTHR13532">
    <property type="match status" value="1"/>
</dbReference>
<keyword evidence="3" id="KW-0539">Nucleus</keyword>
<dbReference type="STRING" id="7395.A0A1A9UVZ9"/>
<dbReference type="Pfam" id="PF19435">
    <property type="entry name" value="IntS14_b-barrel"/>
    <property type="match status" value="2"/>
</dbReference>